<dbReference type="AlphaFoldDB" id="A0A4Y3R0C7"/>
<feature type="compositionally biased region" description="Gly residues" evidence="1">
    <location>
        <begin position="27"/>
        <end position="38"/>
    </location>
</feature>
<dbReference type="Proteomes" id="UP000319210">
    <property type="component" value="Unassembled WGS sequence"/>
</dbReference>
<organism evidence="3 4">
    <name type="scientific">Streptomyces cacaoi</name>
    <dbReference type="NCBI Taxonomy" id="1898"/>
    <lineage>
        <taxon>Bacteria</taxon>
        <taxon>Bacillati</taxon>
        <taxon>Actinomycetota</taxon>
        <taxon>Actinomycetes</taxon>
        <taxon>Kitasatosporales</taxon>
        <taxon>Streptomycetaceae</taxon>
        <taxon>Streptomyces</taxon>
    </lineage>
</organism>
<comment type="caution">
    <text evidence="3">The sequence shown here is derived from an EMBL/GenBank/DDBJ whole genome shotgun (WGS) entry which is preliminary data.</text>
</comment>
<accession>A0A4Y3R0C7</accession>
<evidence type="ECO:0000313" key="3">
    <source>
        <dbReference type="EMBL" id="GEB50922.1"/>
    </source>
</evidence>
<feature type="transmembrane region" description="Helical" evidence="2">
    <location>
        <begin position="142"/>
        <end position="160"/>
    </location>
</feature>
<keyword evidence="2" id="KW-0812">Transmembrane</keyword>
<reference evidence="3 4" key="1">
    <citation type="submission" date="2019-06" db="EMBL/GenBank/DDBJ databases">
        <title>Whole genome shotgun sequence of Streptomyces cacaoi subsp. cacaoi NBRC 12748.</title>
        <authorList>
            <person name="Hosoyama A."/>
            <person name="Uohara A."/>
            <person name="Ohji S."/>
            <person name="Ichikawa N."/>
        </authorList>
    </citation>
    <scope>NUCLEOTIDE SEQUENCE [LARGE SCALE GENOMIC DNA]</scope>
    <source>
        <strain evidence="3 4">NBRC 12748</strain>
    </source>
</reference>
<keyword evidence="2" id="KW-1133">Transmembrane helix</keyword>
<gene>
    <name evidence="3" type="ORF">SCA03_34730</name>
</gene>
<keyword evidence="4" id="KW-1185">Reference proteome</keyword>
<proteinExistence type="predicted"/>
<evidence type="ECO:0000256" key="1">
    <source>
        <dbReference type="SAM" id="MobiDB-lite"/>
    </source>
</evidence>
<dbReference type="EMBL" id="BJMM01000016">
    <property type="protein sequence ID" value="GEB50922.1"/>
    <property type="molecule type" value="Genomic_DNA"/>
</dbReference>
<feature type="transmembrane region" description="Helical" evidence="2">
    <location>
        <begin position="106"/>
        <end position="127"/>
    </location>
</feature>
<feature type="transmembrane region" description="Helical" evidence="2">
    <location>
        <begin position="48"/>
        <end position="66"/>
    </location>
</feature>
<dbReference type="OrthoDB" id="25997at2"/>
<evidence type="ECO:0008006" key="5">
    <source>
        <dbReference type="Google" id="ProtNLM"/>
    </source>
</evidence>
<feature type="transmembrane region" description="Helical" evidence="2">
    <location>
        <begin position="78"/>
        <end position="97"/>
    </location>
</feature>
<evidence type="ECO:0000313" key="4">
    <source>
        <dbReference type="Proteomes" id="UP000319210"/>
    </source>
</evidence>
<feature type="compositionally biased region" description="Low complexity" evidence="1">
    <location>
        <begin position="1"/>
        <end position="26"/>
    </location>
</feature>
<feature type="region of interest" description="Disordered" evidence="1">
    <location>
        <begin position="1"/>
        <end position="42"/>
    </location>
</feature>
<sequence>MPETEATATAGTDTGAGQQTGTEKSGQGAGTGASGGRPGRINTGPGKLLVTLYGIFTVGAASRSIVQLSTRFHEAPLAYVLSAVAAVVYAFITLALVRGGENARRAALVCCCVELLGVLGVGTWTLVEPSAFPDSTVWSDYGMGYLFIPVLLPVTGLWWLRRSRTAEG</sequence>
<protein>
    <recommendedName>
        <fullName evidence="5">Integral membrane protein</fullName>
    </recommendedName>
</protein>
<keyword evidence="2" id="KW-0472">Membrane</keyword>
<evidence type="ECO:0000256" key="2">
    <source>
        <dbReference type="SAM" id="Phobius"/>
    </source>
</evidence>
<name>A0A4Y3R0C7_STRCI</name>